<gene>
    <name evidence="5" type="ORF">ACFFJ8_16770</name>
</gene>
<evidence type="ECO:0000256" key="3">
    <source>
        <dbReference type="ARBA" id="ARBA00023163"/>
    </source>
</evidence>
<dbReference type="InterPro" id="IPR020449">
    <property type="entry name" value="Tscrpt_reg_AraC-type_HTH"/>
</dbReference>
<dbReference type="InterPro" id="IPR003313">
    <property type="entry name" value="AraC-bd"/>
</dbReference>
<dbReference type="SUPFAM" id="SSF51215">
    <property type="entry name" value="Regulatory protein AraC"/>
    <property type="match status" value="1"/>
</dbReference>
<keyword evidence="1" id="KW-0805">Transcription regulation</keyword>
<dbReference type="PANTHER" id="PTHR43280">
    <property type="entry name" value="ARAC-FAMILY TRANSCRIPTIONAL REGULATOR"/>
    <property type="match status" value="1"/>
</dbReference>
<feature type="domain" description="HTH araC/xylS-type" evidence="4">
    <location>
        <begin position="176"/>
        <end position="274"/>
    </location>
</feature>
<evidence type="ECO:0000259" key="4">
    <source>
        <dbReference type="PROSITE" id="PS01124"/>
    </source>
</evidence>
<dbReference type="RefSeq" id="WP_204818985.1">
    <property type="nucleotide sequence ID" value="NZ_JANHOF010000016.1"/>
</dbReference>
<reference evidence="5 6" key="1">
    <citation type="submission" date="2024-09" db="EMBL/GenBank/DDBJ databases">
        <authorList>
            <person name="Sun Q."/>
            <person name="Mori K."/>
        </authorList>
    </citation>
    <scope>NUCLEOTIDE SEQUENCE [LARGE SCALE GENOMIC DNA]</scope>
    <source>
        <strain evidence="5 6">CCM 4839</strain>
    </source>
</reference>
<dbReference type="Pfam" id="PF02311">
    <property type="entry name" value="AraC_binding"/>
    <property type="match status" value="1"/>
</dbReference>
<dbReference type="Pfam" id="PF12833">
    <property type="entry name" value="HTH_18"/>
    <property type="match status" value="1"/>
</dbReference>
<dbReference type="Gene3D" id="2.60.120.10">
    <property type="entry name" value="Jelly Rolls"/>
    <property type="match status" value="1"/>
</dbReference>
<evidence type="ECO:0000256" key="1">
    <source>
        <dbReference type="ARBA" id="ARBA00023015"/>
    </source>
</evidence>
<name>A0ABV6JAW0_9BACL</name>
<evidence type="ECO:0000313" key="6">
    <source>
        <dbReference type="Proteomes" id="UP001589818"/>
    </source>
</evidence>
<keyword evidence="6" id="KW-1185">Reference proteome</keyword>
<dbReference type="SUPFAM" id="SSF46689">
    <property type="entry name" value="Homeodomain-like"/>
    <property type="match status" value="2"/>
</dbReference>
<dbReference type="PANTHER" id="PTHR43280:SF2">
    <property type="entry name" value="HTH-TYPE TRANSCRIPTIONAL REGULATOR EXSA"/>
    <property type="match status" value="1"/>
</dbReference>
<proteinExistence type="predicted"/>
<dbReference type="InterPro" id="IPR009057">
    <property type="entry name" value="Homeodomain-like_sf"/>
</dbReference>
<comment type="caution">
    <text evidence="5">The sequence shown here is derived from an EMBL/GenBank/DDBJ whole genome shotgun (WGS) entry which is preliminary data.</text>
</comment>
<evidence type="ECO:0000313" key="5">
    <source>
        <dbReference type="EMBL" id="MFC0393021.1"/>
    </source>
</evidence>
<dbReference type="InterPro" id="IPR018060">
    <property type="entry name" value="HTH_AraC"/>
</dbReference>
<dbReference type="Proteomes" id="UP001589818">
    <property type="component" value="Unassembled WGS sequence"/>
</dbReference>
<dbReference type="EMBL" id="JBHLVF010000028">
    <property type="protein sequence ID" value="MFC0393021.1"/>
    <property type="molecule type" value="Genomic_DNA"/>
</dbReference>
<dbReference type="InterPro" id="IPR037923">
    <property type="entry name" value="HTH-like"/>
</dbReference>
<dbReference type="SMART" id="SM00342">
    <property type="entry name" value="HTH_ARAC"/>
    <property type="match status" value="1"/>
</dbReference>
<protein>
    <submittedName>
        <fullName evidence="5">Helix-turn-helix domain-containing protein</fullName>
    </submittedName>
</protein>
<dbReference type="Gene3D" id="1.10.10.60">
    <property type="entry name" value="Homeodomain-like"/>
    <property type="match status" value="2"/>
</dbReference>
<evidence type="ECO:0000256" key="2">
    <source>
        <dbReference type="ARBA" id="ARBA00023125"/>
    </source>
</evidence>
<dbReference type="InterPro" id="IPR014710">
    <property type="entry name" value="RmlC-like_jellyroll"/>
</dbReference>
<dbReference type="PROSITE" id="PS01124">
    <property type="entry name" value="HTH_ARAC_FAMILY_2"/>
    <property type="match status" value="1"/>
</dbReference>
<dbReference type="PRINTS" id="PR00032">
    <property type="entry name" value="HTHARAC"/>
</dbReference>
<keyword evidence="3" id="KW-0804">Transcription</keyword>
<accession>A0ABV6JAW0</accession>
<organism evidence="5 6">
    <name type="scientific">Paenibacillus mendelii</name>
    <dbReference type="NCBI Taxonomy" id="206163"/>
    <lineage>
        <taxon>Bacteria</taxon>
        <taxon>Bacillati</taxon>
        <taxon>Bacillota</taxon>
        <taxon>Bacilli</taxon>
        <taxon>Bacillales</taxon>
        <taxon>Paenibacillaceae</taxon>
        <taxon>Paenibacillus</taxon>
    </lineage>
</organism>
<sequence>MSITGTSCGGEQQTYPSIVFCGDVSAKAGASLPPRRLSEYELVYFPQGTGTIYRTNDHTIELTEPGYILTRPDELHTYDFDSSEPTHHLFIHFEWANIPDNDHTSFLREASFLPVLNPLAESLLKQIMLLGSTKPKRWIERGNKQLCVILEELSSAYEEWKNGSQTNSPALPLQLQTAISYMENQLHRPISVAELSHASGWTHAHFTRQVRRYIGLTPQMLIVHRRIERACRHLLYEEWSVKQVAFACGFQDEHYFSRCFHRIKGITPSRFREAYSSARSINLASLTEPKELYPFNTWMYADNHLRMK</sequence>
<keyword evidence="2" id="KW-0238">DNA-binding</keyword>